<organism evidence="2 3">
    <name type="scientific">Desulfacinum infernum DSM 9756</name>
    <dbReference type="NCBI Taxonomy" id="1121391"/>
    <lineage>
        <taxon>Bacteria</taxon>
        <taxon>Pseudomonadati</taxon>
        <taxon>Thermodesulfobacteriota</taxon>
        <taxon>Syntrophobacteria</taxon>
        <taxon>Syntrophobacterales</taxon>
        <taxon>Syntrophobacteraceae</taxon>
        <taxon>Desulfacinum</taxon>
    </lineage>
</organism>
<protein>
    <recommendedName>
        <fullName evidence="4">Cytochrome oxidase subunit III</fullName>
    </recommendedName>
</protein>
<evidence type="ECO:0000313" key="3">
    <source>
        <dbReference type="Proteomes" id="UP000184076"/>
    </source>
</evidence>
<feature type="transmembrane region" description="Helical" evidence="1">
    <location>
        <begin position="36"/>
        <end position="53"/>
    </location>
</feature>
<dbReference type="STRING" id="1121391.SAMN02745206_02440"/>
<gene>
    <name evidence="2" type="ORF">SAMN02745206_02440</name>
</gene>
<keyword evidence="1" id="KW-0812">Transmembrane</keyword>
<keyword evidence="1" id="KW-1133">Transmembrane helix</keyword>
<accession>A0A1M5DH49</accession>
<feature type="transmembrane region" description="Helical" evidence="1">
    <location>
        <begin position="12"/>
        <end position="30"/>
    </location>
</feature>
<dbReference type="RefSeq" id="WP_073039854.1">
    <property type="nucleotide sequence ID" value="NZ_FQVB01000023.1"/>
</dbReference>
<proteinExistence type="predicted"/>
<reference evidence="3" key="1">
    <citation type="submission" date="2016-11" db="EMBL/GenBank/DDBJ databases">
        <authorList>
            <person name="Varghese N."/>
            <person name="Submissions S."/>
        </authorList>
    </citation>
    <scope>NUCLEOTIDE SEQUENCE [LARGE SCALE GENOMIC DNA]</scope>
    <source>
        <strain evidence="3">DSM 9756</strain>
    </source>
</reference>
<evidence type="ECO:0000313" key="2">
    <source>
        <dbReference type="EMBL" id="SHF66359.1"/>
    </source>
</evidence>
<keyword evidence="1" id="KW-0472">Membrane</keyword>
<dbReference type="AlphaFoldDB" id="A0A1M5DH49"/>
<dbReference type="EMBL" id="FQVB01000023">
    <property type="protein sequence ID" value="SHF66359.1"/>
    <property type="molecule type" value="Genomic_DNA"/>
</dbReference>
<name>A0A1M5DH49_9BACT</name>
<sequence>MEKKVRSRRLETWGWMLFVGSALCFVIAGYLSGDPWSLSGSLLFLAACFFFLIPQWKNQPSSRTERDSQSA</sequence>
<keyword evidence="3" id="KW-1185">Reference proteome</keyword>
<evidence type="ECO:0000256" key="1">
    <source>
        <dbReference type="SAM" id="Phobius"/>
    </source>
</evidence>
<evidence type="ECO:0008006" key="4">
    <source>
        <dbReference type="Google" id="ProtNLM"/>
    </source>
</evidence>
<dbReference type="Proteomes" id="UP000184076">
    <property type="component" value="Unassembled WGS sequence"/>
</dbReference>
<dbReference type="OrthoDB" id="9881769at2"/>